<protein>
    <submittedName>
        <fullName evidence="1">Uncharacterized protein</fullName>
    </submittedName>
</protein>
<gene>
    <name evidence="1" type="ORF">ONB1V03_LOCUS20612</name>
</gene>
<keyword evidence="2" id="KW-1185">Reference proteome</keyword>
<sequence>CISGSVDIGDDEDGDIIGDTRFTPMYAYVHNYSPALPPPAYSEIDPHPNQPD</sequence>
<dbReference type="EMBL" id="CAJPVJ010035956">
    <property type="protein sequence ID" value="CAG2181191.1"/>
    <property type="molecule type" value="Genomic_DNA"/>
</dbReference>
<dbReference type="Proteomes" id="UP000728032">
    <property type="component" value="Unassembled WGS sequence"/>
</dbReference>
<name>A0A7R9MPE0_9ACAR</name>
<evidence type="ECO:0000313" key="1">
    <source>
        <dbReference type="EMBL" id="CAD7664054.1"/>
    </source>
</evidence>
<proteinExistence type="predicted"/>
<organism evidence="1">
    <name type="scientific">Oppiella nova</name>
    <dbReference type="NCBI Taxonomy" id="334625"/>
    <lineage>
        <taxon>Eukaryota</taxon>
        <taxon>Metazoa</taxon>
        <taxon>Ecdysozoa</taxon>
        <taxon>Arthropoda</taxon>
        <taxon>Chelicerata</taxon>
        <taxon>Arachnida</taxon>
        <taxon>Acari</taxon>
        <taxon>Acariformes</taxon>
        <taxon>Sarcoptiformes</taxon>
        <taxon>Oribatida</taxon>
        <taxon>Brachypylina</taxon>
        <taxon>Oppioidea</taxon>
        <taxon>Oppiidae</taxon>
        <taxon>Oppiella</taxon>
    </lineage>
</organism>
<reference evidence="1" key="1">
    <citation type="submission" date="2020-11" db="EMBL/GenBank/DDBJ databases">
        <authorList>
            <person name="Tran Van P."/>
        </authorList>
    </citation>
    <scope>NUCLEOTIDE SEQUENCE</scope>
</reference>
<dbReference type="AlphaFoldDB" id="A0A7R9MPE0"/>
<evidence type="ECO:0000313" key="2">
    <source>
        <dbReference type="Proteomes" id="UP000728032"/>
    </source>
</evidence>
<dbReference type="EMBL" id="OC950781">
    <property type="protein sequence ID" value="CAD7664054.1"/>
    <property type="molecule type" value="Genomic_DNA"/>
</dbReference>
<feature type="non-terminal residue" evidence="1">
    <location>
        <position position="1"/>
    </location>
</feature>
<accession>A0A7R9MPE0</accession>